<organism evidence="1 2">
    <name type="scientific">Pinibacter aurantiacus</name>
    <dbReference type="NCBI Taxonomy" id="2851599"/>
    <lineage>
        <taxon>Bacteria</taxon>
        <taxon>Pseudomonadati</taxon>
        <taxon>Bacteroidota</taxon>
        <taxon>Chitinophagia</taxon>
        <taxon>Chitinophagales</taxon>
        <taxon>Chitinophagaceae</taxon>
        <taxon>Pinibacter</taxon>
    </lineage>
</organism>
<evidence type="ECO:0000313" key="2">
    <source>
        <dbReference type="Proteomes" id="UP000812270"/>
    </source>
</evidence>
<dbReference type="EMBL" id="JAHSPG010000016">
    <property type="protein sequence ID" value="MBV4359710.1"/>
    <property type="molecule type" value="Genomic_DNA"/>
</dbReference>
<sequence length="284" mass="31831">MQSLTATSAVPGIDLFEQQLERISNDPLFAEAGILKKFLKYIVLETLHGRSNCLKEYTIATNVLGKPLDFKPQENGIVRIHAGRLRRALGHYYENAGANDQLIISIPKGKYVADFAMRDALAPDKVLHTILDDASAEPEIDSAIAVVPLLCDEENPLTRLFMNGFCLQLSNSLMELKDFYVISYQTIKGMVDTDKDLRDLHHTVGCSYIVSGCVQMVNHHVRVTLQLFLAKSGQQVWSEMYERVMTKTNVLQIQDELIKRILPSISQALLHFKGKGMVAKLEAV</sequence>
<gene>
    <name evidence="1" type="ORF">KTO63_21250</name>
</gene>
<evidence type="ECO:0000313" key="1">
    <source>
        <dbReference type="EMBL" id="MBV4359710.1"/>
    </source>
</evidence>
<dbReference type="AlphaFoldDB" id="A0A9E2SG03"/>
<dbReference type="Proteomes" id="UP000812270">
    <property type="component" value="Unassembled WGS sequence"/>
</dbReference>
<name>A0A9E2SG03_9BACT</name>
<protein>
    <submittedName>
        <fullName evidence="1">Uncharacterized protein</fullName>
    </submittedName>
</protein>
<reference evidence="1" key="1">
    <citation type="submission" date="2021-06" db="EMBL/GenBank/DDBJ databases">
        <authorList>
            <person name="Huq M.A."/>
        </authorList>
    </citation>
    <scope>NUCLEOTIDE SEQUENCE</scope>
    <source>
        <strain evidence="1">MAH-26</strain>
    </source>
</reference>
<comment type="caution">
    <text evidence="1">The sequence shown here is derived from an EMBL/GenBank/DDBJ whole genome shotgun (WGS) entry which is preliminary data.</text>
</comment>
<proteinExistence type="predicted"/>
<accession>A0A9E2SG03</accession>
<keyword evidence="2" id="KW-1185">Reference proteome</keyword>
<dbReference type="RefSeq" id="WP_217793976.1">
    <property type="nucleotide sequence ID" value="NZ_JAHSPG010000016.1"/>
</dbReference>